<accession>A0ABV7GZG2</accession>
<dbReference type="RefSeq" id="WP_275632540.1">
    <property type="nucleotide sequence ID" value="NZ_JARGYD010000003.1"/>
</dbReference>
<evidence type="ECO:0000313" key="2">
    <source>
        <dbReference type="EMBL" id="MFC3145585.1"/>
    </source>
</evidence>
<feature type="compositionally biased region" description="Basic and acidic residues" evidence="1">
    <location>
        <begin position="130"/>
        <end position="146"/>
    </location>
</feature>
<dbReference type="EMBL" id="JBHRTB010000010">
    <property type="protein sequence ID" value="MFC3145585.1"/>
    <property type="molecule type" value="Genomic_DNA"/>
</dbReference>
<dbReference type="Proteomes" id="UP001595632">
    <property type="component" value="Unassembled WGS sequence"/>
</dbReference>
<feature type="compositionally biased region" description="Basic and acidic residues" evidence="1">
    <location>
        <begin position="109"/>
        <end position="122"/>
    </location>
</feature>
<feature type="region of interest" description="Disordered" evidence="1">
    <location>
        <begin position="109"/>
        <end position="146"/>
    </location>
</feature>
<reference evidence="3" key="1">
    <citation type="journal article" date="2019" name="Int. J. Syst. Evol. Microbiol.">
        <title>The Global Catalogue of Microorganisms (GCM) 10K type strain sequencing project: providing services to taxonomists for standard genome sequencing and annotation.</title>
        <authorList>
            <consortium name="The Broad Institute Genomics Platform"/>
            <consortium name="The Broad Institute Genome Sequencing Center for Infectious Disease"/>
            <person name="Wu L."/>
            <person name="Ma J."/>
        </authorList>
    </citation>
    <scope>NUCLEOTIDE SEQUENCE [LARGE SCALE GENOMIC DNA]</scope>
    <source>
        <strain evidence="3">KCTC 52366</strain>
    </source>
</reference>
<gene>
    <name evidence="2" type="ORF">ACFOGP_22880</name>
</gene>
<keyword evidence="3" id="KW-1185">Reference proteome</keyword>
<evidence type="ECO:0000313" key="3">
    <source>
        <dbReference type="Proteomes" id="UP001595632"/>
    </source>
</evidence>
<protein>
    <submittedName>
        <fullName evidence="2">Uncharacterized protein</fullName>
    </submittedName>
</protein>
<evidence type="ECO:0000256" key="1">
    <source>
        <dbReference type="SAM" id="MobiDB-lite"/>
    </source>
</evidence>
<organism evidence="2 3">
    <name type="scientific">Psychromarinibacter halotolerans</name>
    <dbReference type="NCBI Taxonomy" id="1775175"/>
    <lineage>
        <taxon>Bacteria</taxon>
        <taxon>Pseudomonadati</taxon>
        <taxon>Pseudomonadota</taxon>
        <taxon>Alphaproteobacteria</taxon>
        <taxon>Rhodobacterales</taxon>
        <taxon>Paracoccaceae</taxon>
        <taxon>Psychromarinibacter</taxon>
    </lineage>
</organism>
<comment type="caution">
    <text evidence="2">The sequence shown here is derived from an EMBL/GenBank/DDBJ whole genome shotgun (WGS) entry which is preliminary data.</text>
</comment>
<proteinExistence type="predicted"/>
<sequence length="146" mass="16606">MTTYPSENRIICRVTVESGKMKITENNILQEDCAMKDELDFAGHNLQERFDASARPVIRVDVEKYQAFLDSADMTDAQKEEFLQSLWFIIVSFVEHGFGVHPLQEVCGKDHKSEAHSPKADFNRLGSSNAEDKKTGRDMPPRLEAE</sequence>
<name>A0ABV7GZG2_9RHOB</name>